<organism evidence="15 16">
    <name type="scientific">Exilibacterium tricleocarpae</name>
    <dbReference type="NCBI Taxonomy" id="2591008"/>
    <lineage>
        <taxon>Bacteria</taxon>
        <taxon>Pseudomonadati</taxon>
        <taxon>Pseudomonadota</taxon>
        <taxon>Gammaproteobacteria</taxon>
        <taxon>Cellvibrionales</taxon>
        <taxon>Cellvibrionaceae</taxon>
        <taxon>Exilibacterium</taxon>
    </lineage>
</organism>
<comment type="function">
    <text evidence="14">Catalyzes the sodium-dependent uptake of extracellular L-proline.</text>
</comment>
<dbReference type="EMBL" id="VHSG01000006">
    <property type="protein sequence ID" value="TQV84117.1"/>
    <property type="molecule type" value="Genomic_DNA"/>
</dbReference>
<dbReference type="GO" id="GO:0015824">
    <property type="term" value="P:proline transport"/>
    <property type="evidence" value="ECO:0007669"/>
    <property type="project" value="UniProtKB-UniRule"/>
</dbReference>
<feature type="transmembrane region" description="Helical" evidence="14">
    <location>
        <begin position="80"/>
        <end position="98"/>
    </location>
</feature>
<evidence type="ECO:0000256" key="12">
    <source>
        <dbReference type="ARBA" id="ARBA00033708"/>
    </source>
</evidence>
<dbReference type="GO" id="GO:0015193">
    <property type="term" value="F:L-proline transmembrane transporter activity"/>
    <property type="evidence" value="ECO:0007669"/>
    <property type="project" value="TreeGrafter"/>
</dbReference>
<evidence type="ECO:0000313" key="16">
    <source>
        <dbReference type="Proteomes" id="UP000319732"/>
    </source>
</evidence>
<dbReference type="AlphaFoldDB" id="A0A545U3Q2"/>
<reference evidence="15 16" key="1">
    <citation type="submission" date="2019-06" db="EMBL/GenBank/DDBJ databases">
        <title>Whole genome sequence for Cellvibrionaceae sp. R142.</title>
        <authorList>
            <person name="Wang G."/>
        </authorList>
    </citation>
    <scope>NUCLEOTIDE SEQUENCE [LARGE SCALE GENOMIC DNA]</scope>
    <source>
        <strain evidence="15 16">R142</strain>
    </source>
</reference>
<keyword evidence="6 14" id="KW-0769">Symport</keyword>
<evidence type="ECO:0000256" key="13">
    <source>
        <dbReference type="RuleBase" id="RU362091"/>
    </source>
</evidence>
<feature type="transmembrane region" description="Helical" evidence="14">
    <location>
        <begin position="197"/>
        <end position="223"/>
    </location>
</feature>
<feature type="transmembrane region" description="Helical" evidence="14">
    <location>
        <begin position="432"/>
        <end position="450"/>
    </location>
</feature>
<protein>
    <recommendedName>
        <fullName evidence="14">Sodium/proline symporter</fullName>
    </recommendedName>
    <alternativeName>
        <fullName evidence="14">Proline permease</fullName>
    </alternativeName>
</protein>
<keyword evidence="7 14" id="KW-1133">Transmembrane helix</keyword>
<comment type="subcellular location">
    <subcellularLocation>
        <location evidence="14">Cell inner membrane</location>
        <topology evidence="14">Multi-pass membrane protein</topology>
    </subcellularLocation>
    <subcellularLocation>
        <location evidence="1">Cell membrane</location>
        <topology evidence="1">Multi-pass membrane protein</topology>
    </subcellularLocation>
</comment>
<name>A0A545U3Q2_9GAMM</name>
<dbReference type="NCBIfam" id="TIGR00813">
    <property type="entry name" value="sss"/>
    <property type="match status" value="1"/>
</dbReference>
<evidence type="ECO:0000256" key="10">
    <source>
        <dbReference type="ARBA" id="ARBA00023136"/>
    </source>
</evidence>
<dbReference type="RefSeq" id="WP_142903197.1">
    <property type="nucleotide sequence ID" value="NZ_ML660089.1"/>
</dbReference>
<keyword evidence="5 14" id="KW-0812">Transmembrane</keyword>
<dbReference type="CDD" id="cd11475">
    <property type="entry name" value="SLC5sbd_PutP"/>
    <property type="match status" value="1"/>
</dbReference>
<proteinExistence type="inferred from homology"/>
<dbReference type="Gene3D" id="1.20.1730.10">
    <property type="entry name" value="Sodium/glucose cotransporter"/>
    <property type="match status" value="1"/>
</dbReference>
<keyword evidence="9 14" id="KW-0406">Ion transport</keyword>
<feature type="transmembrane region" description="Helical" evidence="14">
    <location>
        <begin position="167"/>
        <end position="190"/>
    </location>
</feature>
<keyword evidence="4" id="KW-1003">Cell membrane</keyword>
<dbReference type="Proteomes" id="UP000319732">
    <property type="component" value="Unassembled WGS sequence"/>
</dbReference>
<dbReference type="PROSITE" id="PS50283">
    <property type="entry name" value="NA_SOLUT_SYMP_3"/>
    <property type="match status" value="1"/>
</dbReference>
<comment type="caution">
    <text evidence="15">The sequence shown here is derived from an EMBL/GenBank/DDBJ whole genome shotgun (WGS) entry which is preliminary data.</text>
</comment>
<evidence type="ECO:0000256" key="8">
    <source>
        <dbReference type="ARBA" id="ARBA00023053"/>
    </source>
</evidence>
<gene>
    <name evidence="15" type="primary">putP</name>
    <name evidence="15" type="ORF">FKG94_05490</name>
</gene>
<keyword evidence="16" id="KW-1185">Reference proteome</keyword>
<comment type="similarity">
    <text evidence="2 13">Belongs to the sodium:solute symporter (SSF) (TC 2.A.21) family.</text>
</comment>
<accession>A0A545U3Q2</accession>
<dbReference type="InterPro" id="IPR038377">
    <property type="entry name" value="Na/Glc_symporter_sf"/>
</dbReference>
<evidence type="ECO:0000256" key="6">
    <source>
        <dbReference type="ARBA" id="ARBA00022847"/>
    </source>
</evidence>
<sequence>MQTSSAVVSPVVIATFLAYLATVFLIGYYAYRRTRDATDYFLGGRSLSPWVAAISAGASDMSGWLLIGLPGYAYVAGLEAIWIAVGLALGIAASWLLVARPLRVFSAALDDALTLPSYLQRRFQQRTPWLGVVSAVFILLFFLLYVSSGLIAGGKLFNTVFQVPYSVAVWVGVLAIVSYTLFGGFLAVSWTDVVQGLLMTAALMIVPLVVSGQLGGVDAGVAALADKNPHLLDPWTDAGGDPLGAIAIISLLGWGLAYFGQPHILARFKAVRSAREIPRAAAFGIGWTVLVFTGAIVVGLTGAVYFEPTLDDGERVFMLLVEALFHPVVAGILLAAILAAIMSTADSQLLVCSAALVEDLFTLVKKEQASAAQAVVLGRWSVSVIAICAALFAMDPDSRVLEVVAYAWAGLGAAFGPALLLSLYWRRMNWQGAAAGIIVGGSTVPIWRQLSGGWFGLYELVPGFFLSLLAVVGVTLATPAPAPAVTRKYDDLKARLRAAG</sequence>
<dbReference type="InterPro" id="IPR001734">
    <property type="entry name" value="Na/solute_symporter"/>
</dbReference>
<evidence type="ECO:0000313" key="15">
    <source>
        <dbReference type="EMBL" id="TQV84117.1"/>
    </source>
</evidence>
<dbReference type="NCBIfam" id="TIGR02121">
    <property type="entry name" value="Na_Pro_sym"/>
    <property type="match status" value="1"/>
</dbReference>
<feature type="transmembrane region" description="Helical" evidence="14">
    <location>
        <begin position="6"/>
        <end position="29"/>
    </location>
</feature>
<dbReference type="InterPro" id="IPR050277">
    <property type="entry name" value="Sodium:Solute_Symporter"/>
</dbReference>
<evidence type="ECO:0000256" key="7">
    <source>
        <dbReference type="ARBA" id="ARBA00022989"/>
    </source>
</evidence>
<keyword evidence="3 14" id="KW-0813">Transport</keyword>
<evidence type="ECO:0000256" key="4">
    <source>
        <dbReference type="ARBA" id="ARBA00022475"/>
    </source>
</evidence>
<feature type="transmembrane region" description="Helical" evidence="14">
    <location>
        <begin position="129"/>
        <end position="147"/>
    </location>
</feature>
<evidence type="ECO:0000256" key="5">
    <source>
        <dbReference type="ARBA" id="ARBA00022692"/>
    </source>
</evidence>
<keyword evidence="10 14" id="KW-0472">Membrane</keyword>
<keyword evidence="14" id="KW-0997">Cell inner membrane</keyword>
<feature type="transmembrane region" description="Helical" evidence="14">
    <location>
        <begin position="462"/>
        <end position="485"/>
    </location>
</feature>
<dbReference type="Pfam" id="PF00474">
    <property type="entry name" value="SSF"/>
    <property type="match status" value="1"/>
</dbReference>
<feature type="transmembrane region" description="Helical" evidence="14">
    <location>
        <begin position="243"/>
        <end position="260"/>
    </location>
</feature>
<evidence type="ECO:0000256" key="11">
    <source>
        <dbReference type="ARBA" id="ARBA00023201"/>
    </source>
</evidence>
<keyword evidence="11 14" id="KW-0739">Sodium transport</keyword>
<dbReference type="PANTHER" id="PTHR48086">
    <property type="entry name" value="SODIUM/PROLINE SYMPORTER-RELATED"/>
    <property type="match status" value="1"/>
</dbReference>
<evidence type="ECO:0000256" key="14">
    <source>
        <dbReference type="RuleBase" id="RU366012"/>
    </source>
</evidence>
<dbReference type="OrthoDB" id="9789704at2"/>
<feature type="transmembrane region" description="Helical" evidence="14">
    <location>
        <begin position="405"/>
        <end position="425"/>
    </location>
</feature>
<evidence type="ECO:0000256" key="9">
    <source>
        <dbReference type="ARBA" id="ARBA00023065"/>
    </source>
</evidence>
<keyword evidence="14" id="KW-0029">Amino-acid transport</keyword>
<keyword evidence="8 14" id="KW-0915">Sodium</keyword>
<dbReference type="GO" id="GO:0031402">
    <property type="term" value="F:sodium ion binding"/>
    <property type="evidence" value="ECO:0007669"/>
    <property type="project" value="UniProtKB-UniRule"/>
</dbReference>
<feature type="transmembrane region" description="Helical" evidence="14">
    <location>
        <begin position="281"/>
        <end position="305"/>
    </location>
</feature>
<evidence type="ECO:0000256" key="3">
    <source>
        <dbReference type="ARBA" id="ARBA00022448"/>
    </source>
</evidence>
<evidence type="ECO:0000256" key="2">
    <source>
        <dbReference type="ARBA" id="ARBA00006434"/>
    </source>
</evidence>
<comment type="catalytic activity">
    <reaction evidence="12">
        <text>L-proline(in) + Na(+)(in) = L-proline(out) + Na(+)(out)</text>
        <dbReference type="Rhea" id="RHEA:28967"/>
        <dbReference type="ChEBI" id="CHEBI:29101"/>
        <dbReference type="ChEBI" id="CHEBI:60039"/>
    </reaction>
</comment>
<dbReference type="InterPro" id="IPR011851">
    <property type="entry name" value="Na/Pro_symporter"/>
</dbReference>
<dbReference type="GO" id="GO:0005298">
    <property type="term" value="F:proline:sodium symporter activity"/>
    <property type="evidence" value="ECO:0007669"/>
    <property type="project" value="UniProtKB-UniRule"/>
</dbReference>
<evidence type="ECO:0000256" key="1">
    <source>
        <dbReference type="ARBA" id="ARBA00004651"/>
    </source>
</evidence>
<dbReference type="PANTHER" id="PTHR48086:SF3">
    <property type="entry name" value="SODIUM_PROLINE SYMPORTER"/>
    <property type="match status" value="1"/>
</dbReference>
<feature type="transmembrane region" description="Helical" evidence="14">
    <location>
        <begin position="317"/>
        <end position="341"/>
    </location>
</feature>
<feature type="transmembrane region" description="Helical" evidence="14">
    <location>
        <begin position="50"/>
        <end position="74"/>
    </location>
</feature>
<dbReference type="GO" id="GO:0005886">
    <property type="term" value="C:plasma membrane"/>
    <property type="evidence" value="ECO:0007669"/>
    <property type="project" value="UniProtKB-SubCell"/>
</dbReference>
<feature type="transmembrane region" description="Helical" evidence="14">
    <location>
        <begin position="374"/>
        <end position="393"/>
    </location>
</feature>